<name>A0ABU6UBF1_9FABA</name>
<gene>
    <name evidence="1" type="ORF">PIB30_034004</name>
</gene>
<accession>A0ABU6UBF1</accession>
<evidence type="ECO:0000313" key="2">
    <source>
        <dbReference type="Proteomes" id="UP001341840"/>
    </source>
</evidence>
<evidence type="ECO:0000313" key="1">
    <source>
        <dbReference type="EMBL" id="MED6158581.1"/>
    </source>
</evidence>
<sequence>MSHDSHKAQRRFSEGLRVYIGDLFRGQVVGKVYRQQVVAEDGGWTGTRLTQFEEKILDPLEFSEGGGEGMIFCLRGATSNRGLLGALPGDEVGTIQDTVATCGFYVV</sequence>
<organism evidence="1 2">
    <name type="scientific">Stylosanthes scabra</name>
    <dbReference type="NCBI Taxonomy" id="79078"/>
    <lineage>
        <taxon>Eukaryota</taxon>
        <taxon>Viridiplantae</taxon>
        <taxon>Streptophyta</taxon>
        <taxon>Embryophyta</taxon>
        <taxon>Tracheophyta</taxon>
        <taxon>Spermatophyta</taxon>
        <taxon>Magnoliopsida</taxon>
        <taxon>eudicotyledons</taxon>
        <taxon>Gunneridae</taxon>
        <taxon>Pentapetalae</taxon>
        <taxon>rosids</taxon>
        <taxon>fabids</taxon>
        <taxon>Fabales</taxon>
        <taxon>Fabaceae</taxon>
        <taxon>Papilionoideae</taxon>
        <taxon>50 kb inversion clade</taxon>
        <taxon>dalbergioids sensu lato</taxon>
        <taxon>Dalbergieae</taxon>
        <taxon>Pterocarpus clade</taxon>
        <taxon>Stylosanthes</taxon>
    </lineage>
</organism>
<keyword evidence="2" id="KW-1185">Reference proteome</keyword>
<protein>
    <submittedName>
        <fullName evidence="1">Uncharacterized protein</fullName>
    </submittedName>
</protein>
<proteinExistence type="predicted"/>
<comment type="caution">
    <text evidence="1">The sequence shown here is derived from an EMBL/GenBank/DDBJ whole genome shotgun (WGS) entry which is preliminary data.</text>
</comment>
<dbReference type="Proteomes" id="UP001341840">
    <property type="component" value="Unassembled WGS sequence"/>
</dbReference>
<dbReference type="EMBL" id="JASCZI010120985">
    <property type="protein sequence ID" value="MED6158581.1"/>
    <property type="molecule type" value="Genomic_DNA"/>
</dbReference>
<reference evidence="1 2" key="1">
    <citation type="journal article" date="2023" name="Plants (Basel)">
        <title>Bridging the Gap: Combining Genomics and Transcriptomics Approaches to Understand Stylosanthes scabra, an Orphan Legume from the Brazilian Caatinga.</title>
        <authorList>
            <person name="Ferreira-Neto J.R.C."/>
            <person name="da Silva M.D."/>
            <person name="Binneck E."/>
            <person name="de Melo N.F."/>
            <person name="da Silva R.H."/>
            <person name="de Melo A.L.T.M."/>
            <person name="Pandolfi V."/>
            <person name="Bustamante F.O."/>
            <person name="Brasileiro-Vidal A.C."/>
            <person name="Benko-Iseppon A.M."/>
        </authorList>
    </citation>
    <scope>NUCLEOTIDE SEQUENCE [LARGE SCALE GENOMIC DNA]</scope>
    <source>
        <tissue evidence="1">Leaves</tissue>
    </source>
</reference>